<organism evidence="5 6">
    <name type="scientific">Aquipseudomonas ullengensis</name>
    <dbReference type="NCBI Taxonomy" id="2759166"/>
    <lineage>
        <taxon>Bacteria</taxon>
        <taxon>Pseudomonadati</taxon>
        <taxon>Pseudomonadota</taxon>
        <taxon>Gammaproteobacteria</taxon>
        <taxon>Pseudomonadales</taxon>
        <taxon>Pseudomonadaceae</taxon>
        <taxon>Aquipseudomonas</taxon>
    </lineage>
</organism>
<dbReference type="SUPFAM" id="SSF46785">
    <property type="entry name" value="Winged helix' DNA-binding domain"/>
    <property type="match status" value="1"/>
</dbReference>
<dbReference type="SMART" id="SM00344">
    <property type="entry name" value="HTH_ASNC"/>
    <property type="match status" value="1"/>
</dbReference>
<keyword evidence="1" id="KW-0805">Transcription regulation</keyword>
<evidence type="ECO:0000313" key="5">
    <source>
        <dbReference type="EMBL" id="MBB2496033.1"/>
    </source>
</evidence>
<dbReference type="SUPFAM" id="SSF54909">
    <property type="entry name" value="Dimeric alpha+beta barrel"/>
    <property type="match status" value="1"/>
</dbReference>
<evidence type="ECO:0000256" key="3">
    <source>
        <dbReference type="ARBA" id="ARBA00023163"/>
    </source>
</evidence>
<dbReference type="PROSITE" id="PS00519">
    <property type="entry name" value="HTH_ASNC_1"/>
    <property type="match status" value="1"/>
</dbReference>
<dbReference type="GO" id="GO:0043565">
    <property type="term" value="F:sequence-specific DNA binding"/>
    <property type="evidence" value="ECO:0007669"/>
    <property type="project" value="InterPro"/>
</dbReference>
<dbReference type="PANTHER" id="PTHR30154:SF17">
    <property type="entry name" value="DNA-BINDING TRANSCRIPTIONAL ACTIVATOR DECR"/>
    <property type="match status" value="1"/>
</dbReference>
<dbReference type="InterPro" id="IPR019885">
    <property type="entry name" value="Tscrpt_reg_HTH_AsnC-type_CS"/>
</dbReference>
<dbReference type="Pfam" id="PF13412">
    <property type="entry name" value="HTH_24"/>
    <property type="match status" value="1"/>
</dbReference>
<dbReference type="InterPro" id="IPR036390">
    <property type="entry name" value="WH_DNA-bd_sf"/>
</dbReference>
<evidence type="ECO:0000313" key="6">
    <source>
        <dbReference type="Proteomes" id="UP000542720"/>
    </source>
</evidence>
<evidence type="ECO:0000256" key="1">
    <source>
        <dbReference type="ARBA" id="ARBA00023015"/>
    </source>
</evidence>
<dbReference type="PANTHER" id="PTHR30154">
    <property type="entry name" value="LEUCINE-RESPONSIVE REGULATORY PROTEIN"/>
    <property type="match status" value="1"/>
</dbReference>
<dbReference type="GO" id="GO:0006355">
    <property type="term" value="P:regulation of DNA-templated transcription"/>
    <property type="evidence" value="ECO:0007669"/>
    <property type="project" value="UniProtKB-ARBA"/>
</dbReference>
<protein>
    <submittedName>
        <fullName evidence="5">Lrp/AsnC family transcriptional regulator</fullName>
    </submittedName>
</protein>
<dbReference type="CDD" id="cd00090">
    <property type="entry name" value="HTH_ARSR"/>
    <property type="match status" value="1"/>
</dbReference>
<dbReference type="Gene3D" id="3.30.70.920">
    <property type="match status" value="1"/>
</dbReference>
<dbReference type="GO" id="GO:0043200">
    <property type="term" value="P:response to amino acid"/>
    <property type="evidence" value="ECO:0007669"/>
    <property type="project" value="TreeGrafter"/>
</dbReference>
<dbReference type="Gene3D" id="1.10.10.10">
    <property type="entry name" value="Winged helix-like DNA-binding domain superfamily/Winged helix DNA-binding domain"/>
    <property type="match status" value="1"/>
</dbReference>
<dbReference type="InterPro" id="IPR036388">
    <property type="entry name" value="WH-like_DNA-bd_sf"/>
</dbReference>
<sequence length="153" mass="17593">MLDQRDRTLLDLLQQDASLPITDLAEHTALSVSACWRRVKRMEEEGLISRRVALVDRRKANVPTTVFVGVRTARHSMDWLESFRSAIADIPEIVEAYRMTGEIDYLLRLIVPDVQAYDAVYKQLISRLDFTDISSFIAMEELKFTTAIPTRYA</sequence>
<dbReference type="PRINTS" id="PR00033">
    <property type="entry name" value="HTHASNC"/>
</dbReference>
<dbReference type="AlphaFoldDB" id="A0A7W4LMU6"/>
<dbReference type="InterPro" id="IPR011008">
    <property type="entry name" value="Dimeric_a/b-barrel"/>
</dbReference>
<dbReference type="InterPro" id="IPR019888">
    <property type="entry name" value="Tscrpt_reg_AsnC-like"/>
</dbReference>
<evidence type="ECO:0000256" key="2">
    <source>
        <dbReference type="ARBA" id="ARBA00023125"/>
    </source>
</evidence>
<dbReference type="Pfam" id="PF01037">
    <property type="entry name" value="AsnC_trans_reg"/>
    <property type="match status" value="1"/>
</dbReference>
<gene>
    <name evidence="5" type="ORF">H3H51_13475</name>
</gene>
<dbReference type="GO" id="GO:0005829">
    <property type="term" value="C:cytosol"/>
    <property type="evidence" value="ECO:0007669"/>
    <property type="project" value="TreeGrafter"/>
</dbReference>
<feature type="domain" description="HTH asnC-type" evidence="4">
    <location>
        <begin position="2"/>
        <end position="63"/>
    </location>
</feature>
<reference evidence="5 6" key="1">
    <citation type="submission" date="2020-08" db="EMBL/GenBank/DDBJ databases">
        <authorList>
            <person name="Kim C.M."/>
        </authorList>
    </citation>
    <scope>NUCLEOTIDE SEQUENCE [LARGE SCALE GENOMIC DNA]</scope>
    <source>
        <strain evidence="5 6">UL070</strain>
    </source>
</reference>
<dbReference type="EMBL" id="JACJUD010000004">
    <property type="protein sequence ID" value="MBB2496033.1"/>
    <property type="molecule type" value="Genomic_DNA"/>
</dbReference>
<dbReference type="RefSeq" id="WP_183089569.1">
    <property type="nucleotide sequence ID" value="NZ_JACJUD010000004.1"/>
</dbReference>
<dbReference type="InterPro" id="IPR019887">
    <property type="entry name" value="Tscrpt_reg_AsnC/Lrp_C"/>
</dbReference>
<dbReference type="PROSITE" id="PS50956">
    <property type="entry name" value="HTH_ASNC_2"/>
    <property type="match status" value="1"/>
</dbReference>
<keyword evidence="3" id="KW-0804">Transcription</keyword>
<keyword evidence="6" id="KW-1185">Reference proteome</keyword>
<dbReference type="Proteomes" id="UP000542720">
    <property type="component" value="Unassembled WGS sequence"/>
</dbReference>
<comment type="caution">
    <text evidence="5">The sequence shown here is derived from an EMBL/GenBank/DDBJ whole genome shotgun (WGS) entry which is preliminary data.</text>
</comment>
<accession>A0A7W4LMU6</accession>
<name>A0A7W4LMU6_9GAMM</name>
<dbReference type="InterPro" id="IPR000485">
    <property type="entry name" value="AsnC-type_HTH_dom"/>
</dbReference>
<dbReference type="InterPro" id="IPR011991">
    <property type="entry name" value="ArsR-like_HTH"/>
</dbReference>
<keyword evidence="2" id="KW-0238">DNA-binding</keyword>
<proteinExistence type="predicted"/>
<evidence type="ECO:0000259" key="4">
    <source>
        <dbReference type="PROSITE" id="PS50956"/>
    </source>
</evidence>